<organism evidence="2 3">
    <name type="scientific">Pseudallescheria apiosperma</name>
    <name type="common">Scedosporium apiospermum</name>
    <dbReference type="NCBI Taxonomy" id="563466"/>
    <lineage>
        <taxon>Eukaryota</taxon>
        <taxon>Fungi</taxon>
        <taxon>Dikarya</taxon>
        <taxon>Ascomycota</taxon>
        <taxon>Pezizomycotina</taxon>
        <taxon>Sordariomycetes</taxon>
        <taxon>Hypocreomycetidae</taxon>
        <taxon>Microascales</taxon>
        <taxon>Microascaceae</taxon>
        <taxon>Scedosporium</taxon>
    </lineage>
</organism>
<keyword evidence="3" id="KW-1185">Reference proteome</keyword>
<dbReference type="InterPro" id="IPR053185">
    <property type="entry name" value="SET_domain_protein"/>
</dbReference>
<dbReference type="PANTHER" id="PTHR47332">
    <property type="entry name" value="SET DOMAIN-CONTAINING PROTEIN 5"/>
    <property type="match status" value="1"/>
</dbReference>
<dbReference type="AlphaFoldDB" id="A0A084G0P2"/>
<gene>
    <name evidence="2" type="ORF">SAPIO_CDS7904</name>
</gene>
<feature type="domain" description="SET" evidence="1">
    <location>
        <begin position="205"/>
        <end position="293"/>
    </location>
</feature>
<dbReference type="Gene3D" id="2.170.270.10">
    <property type="entry name" value="SET domain"/>
    <property type="match status" value="1"/>
</dbReference>
<dbReference type="CDD" id="cd20071">
    <property type="entry name" value="SET_SMYD"/>
    <property type="match status" value="1"/>
</dbReference>
<dbReference type="GeneID" id="27726976"/>
<reference evidence="2 3" key="1">
    <citation type="journal article" date="2014" name="Genome Announc.">
        <title>Draft genome sequence of the pathogenic fungus Scedosporium apiospermum.</title>
        <authorList>
            <person name="Vandeputte P."/>
            <person name="Ghamrawi S."/>
            <person name="Rechenmann M."/>
            <person name="Iltis A."/>
            <person name="Giraud S."/>
            <person name="Fleury M."/>
            <person name="Thornton C."/>
            <person name="Delhaes L."/>
            <person name="Meyer W."/>
            <person name="Papon N."/>
            <person name="Bouchara J.P."/>
        </authorList>
    </citation>
    <scope>NUCLEOTIDE SEQUENCE [LARGE SCALE GENOMIC DNA]</scope>
    <source>
        <strain evidence="2 3">IHEM 14462</strain>
    </source>
</reference>
<sequence length="487" mass="55848">MGFDCGFDIYPRLEATAVNKETYRRFLDEIIRTYGDVYDKEGRRADGKVLDMPTDSDHCDKVYVWFMVGECPHMPSNPDRCDYFLRFSSKISGRLTTPAEPYIRSVHKIARKYFGSRVHFWHEMNETGDERQWGYYDWREVHDASKKLRVLETGRELDLTNRAWEERGETKSTPLDTTATGLEQPCAANPPQASNLVQDYGSSGSALDQLRIDVEGNVYAIRSDPRPFLGIARTNVLPLGSEAREGGLFLGASRINHSCRHNAQNTWNANIGRLTIHALSDIEEGQEITISYLSRRMEHAERQRFLKEKFYFDCRCDLCMLPLAQREESDLRLRKIQSIDDALGDLDETTSDYDAGLHLVRTMLRLLEEEGVWDAGVPRAYYDAFQIAIANGDEARAKIFAERSYAARVIIEGKDSPESARLKLLADRPAQHWLYETCLDSPQGISPPPQETDGMEFDDWIWRENEWSKQPATSSVNDPWDVFGEDL</sequence>
<dbReference type="InterPro" id="IPR046341">
    <property type="entry name" value="SET_dom_sf"/>
</dbReference>
<evidence type="ECO:0000259" key="1">
    <source>
        <dbReference type="PROSITE" id="PS50280"/>
    </source>
</evidence>
<dbReference type="Pfam" id="PF00856">
    <property type="entry name" value="SET"/>
    <property type="match status" value="1"/>
</dbReference>
<dbReference type="Proteomes" id="UP000028545">
    <property type="component" value="Unassembled WGS sequence"/>
</dbReference>
<dbReference type="KEGG" id="sapo:SAPIO_CDS7904"/>
<name>A0A084G0P2_PSEDA</name>
<dbReference type="EMBL" id="JOWA01000112">
    <property type="protein sequence ID" value="KEZ40904.1"/>
    <property type="molecule type" value="Genomic_DNA"/>
</dbReference>
<dbReference type="InterPro" id="IPR011990">
    <property type="entry name" value="TPR-like_helical_dom_sf"/>
</dbReference>
<comment type="caution">
    <text evidence="2">The sequence shown here is derived from an EMBL/GenBank/DDBJ whole genome shotgun (WGS) entry which is preliminary data.</text>
</comment>
<protein>
    <submittedName>
        <fullName evidence="2">SET domain-containing protein 5</fullName>
    </submittedName>
</protein>
<dbReference type="HOGENOM" id="CLU_028281_0_0_1"/>
<proteinExistence type="predicted"/>
<dbReference type="SUPFAM" id="SSF82199">
    <property type="entry name" value="SET domain"/>
    <property type="match status" value="1"/>
</dbReference>
<dbReference type="RefSeq" id="XP_016640703.1">
    <property type="nucleotide sequence ID" value="XM_016789672.1"/>
</dbReference>
<dbReference type="PROSITE" id="PS50280">
    <property type="entry name" value="SET"/>
    <property type="match status" value="1"/>
</dbReference>
<dbReference type="Gene3D" id="1.25.40.10">
    <property type="entry name" value="Tetratricopeptide repeat domain"/>
    <property type="match status" value="1"/>
</dbReference>
<accession>A0A084G0P2</accession>
<evidence type="ECO:0000313" key="2">
    <source>
        <dbReference type="EMBL" id="KEZ40904.1"/>
    </source>
</evidence>
<dbReference type="InterPro" id="IPR001214">
    <property type="entry name" value="SET_dom"/>
</dbReference>
<evidence type="ECO:0000313" key="3">
    <source>
        <dbReference type="Proteomes" id="UP000028545"/>
    </source>
</evidence>
<dbReference type="PANTHER" id="PTHR47332:SF4">
    <property type="entry name" value="SET DOMAIN-CONTAINING PROTEIN 5"/>
    <property type="match status" value="1"/>
</dbReference>
<dbReference type="VEuPathDB" id="FungiDB:SAPIO_CDS7904"/>
<dbReference type="OrthoDB" id="265717at2759"/>